<evidence type="ECO:0000256" key="3">
    <source>
        <dbReference type="PROSITE-ProRule" id="PRU00339"/>
    </source>
</evidence>
<organism evidence="5 6">
    <name type="scientific">Rubritalea squalenifaciens DSM 18772</name>
    <dbReference type="NCBI Taxonomy" id="1123071"/>
    <lineage>
        <taxon>Bacteria</taxon>
        <taxon>Pseudomonadati</taxon>
        <taxon>Verrucomicrobiota</taxon>
        <taxon>Verrucomicrobiia</taxon>
        <taxon>Verrucomicrobiales</taxon>
        <taxon>Rubritaleaceae</taxon>
        <taxon>Rubritalea</taxon>
    </lineage>
</organism>
<dbReference type="Proteomes" id="UP000184510">
    <property type="component" value="Unassembled WGS sequence"/>
</dbReference>
<dbReference type="Pfam" id="PF13176">
    <property type="entry name" value="TPR_7"/>
    <property type="match status" value="1"/>
</dbReference>
<evidence type="ECO:0000313" key="5">
    <source>
        <dbReference type="EMBL" id="SHJ61911.1"/>
    </source>
</evidence>
<sequence length="301" mass="34350">MDSGTLNLLDILTERVQTLVDDGQWEEAYRAADAAVEKARRSLNGHDESSVLSLISSLEIKGDLLRQMGHLEDARLVYLEAMEELSALESSSEMMARLNASVGVIYDLAENDEEAIRFYERAVALHERQEFPNLLEIADITNNLGYIYRSLGDYDKAETLFLKALEICHNEVGDKHEKTATIFNNLGALYLKTGYDEQAYEMHRMALEIRLELFGKDHTETAQSYANLALALARMSQIKQSLECFDTAIHIYEHHLRQEPEEYAAVVDNYVEYLNAYGYFKEAEHARKRANKKLSKLKIAV</sequence>
<gene>
    <name evidence="5" type="ORF">SAMN02745181_2193</name>
</gene>
<dbReference type="Pfam" id="PF13374">
    <property type="entry name" value="TPR_10"/>
    <property type="match status" value="1"/>
</dbReference>
<dbReference type="PROSITE" id="PS50005">
    <property type="entry name" value="TPR"/>
    <property type="match status" value="4"/>
</dbReference>
<keyword evidence="4" id="KW-0175">Coiled coil</keyword>
<protein>
    <submittedName>
        <fullName evidence="5">Tetratricopeptide repeat-containing protein</fullName>
    </submittedName>
</protein>
<feature type="repeat" description="TPR" evidence="3">
    <location>
        <begin position="138"/>
        <end position="171"/>
    </location>
</feature>
<evidence type="ECO:0000256" key="4">
    <source>
        <dbReference type="SAM" id="Coils"/>
    </source>
</evidence>
<name>A0A1M6KSH8_9BACT</name>
<dbReference type="RefSeq" id="WP_143183799.1">
    <property type="nucleotide sequence ID" value="NZ_FQYR01000004.1"/>
</dbReference>
<dbReference type="InParanoid" id="A0A1M6KSH8"/>
<feature type="coiled-coil region" evidence="4">
    <location>
        <begin position="71"/>
        <end position="129"/>
    </location>
</feature>
<dbReference type="STRING" id="1123071.SAMN02745181_2193"/>
<dbReference type="EMBL" id="FQYR01000004">
    <property type="protein sequence ID" value="SHJ61911.1"/>
    <property type="molecule type" value="Genomic_DNA"/>
</dbReference>
<dbReference type="InterPro" id="IPR019734">
    <property type="entry name" value="TPR_rpt"/>
</dbReference>
<dbReference type="InterPro" id="IPR011990">
    <property type="entry name" value="TPR-like_helical_dom_sf"/>
</dbReference>
<keyword evidence="2 3" id="KW-0802">TPR repeat</keyword>
<evidence type="ECO:0000256" key="1">
    <source>
        <dbReference type="ARBA" id="ARBA00022737"/>
    </source>
</evidence>
<feature type="repeat" description="TPR" evidence="3">
    <location>
        <begin position="180"/>
        <end position="213"/>
    </location>
</feature>
<dbReference type="PROSITE" id="PS50293">
    <property type="entry name" value="TPR_REGION"/>
    <property type="match status" value="1"/>
</dbReference>
<reference evidence="5 6" key="1">
    <citation type="submission" date="2016-11" db="EMBL/GenBank/DDBJ databases">
        <authorList>
            <person name="Jaros S."/>
            <person name="Januszkiewicz K."/>
            <person name="Wedrychowicz H."/>
        </authorList>
    </citation>
    <scope>NUCLEOTIDE SEQUENCE [LARGE SCALE GENOMIC DNA]</scope>
    <source>
        <strain evidence="5 6">DSM 18772</strain>
    </source>
</reference>
<feature type="repeat" description="TPR" evidence="3">
    <location>
        <begin position="96"/>
        <end position="129"/>
    </location>
</feature>
<dbReference type="PANTHER" id="PTHR45641:SF19">
    <property type="entry name" value="NEPHROCYSTIN-3"/>
    <property type="match status" value="1"/>
</dbReference>
<dbReference type="SMART" id="SM00028">
    <property type="entry name" value="TPR"/>
    <property type="match status" value="5"/>
</dbReference>
<feature type="repeat" description="TPR" evidence="3">
    <location>
        <begin position="222"/>
        <end position="255"/>
    </location>
</feature>
<keyword evidence="1" id="KW-0677">Repeat</keyword>
<evidence type="ECO:0000313" key="6">
    <source>
        <dbReference type="Proteomes" id="UP000184510"/>
    </source>
</evidence>
<dbReference type="PANTHER" id="PTHR45641">
    <property type="entry name" value="TETRATRICOPEPTIDE REPEAT PROTEIN (AFU_ORTHOLOGUE AFUA_6G03870)"/>
    <property type="match status" value="1"/>
</dbReference>
<accession>A0A1M6KSH8</accession>
<evidence type="ECO:0000256" key="2">
    <source>
        <dbReference type="ARBA" id="ARBA00022803"/>
    </source>
</evidence>
<dbReference type="Pfam" id="PF13424">
    <property type="entry name" value="TPR_12"/>
    <property type="match status" value="1"/>
</dbReference>
<dbReference type="AlphaFoldDB" id="A0A1M6KSH8"/>
<dbReference type="Gene3D" id="1.25.40.10">
    <property type="entry name" value="Tetratricopeptide repeat domain"/>
    <property type="match status" value="2"/>
</dbReference>
<proteinExistence type="predicted"/>
<dbReference type="SUPFAM" id="SSF48452">
    <property type="entry name" value="TPR-like"/>
    <property type="match status" value="2"/>
</dbReference>
<keyword evidence="6" id="KW-1185">Reference proteome</keyword>
<dbReference type="OrthoDB" id="192203at2"/>